<dbReference type="PRINTS" id="PR00081">
    <property type="entry name" value="GDHRDH"/>
</dbReference>
<comment type="caution">
    <text evidence="4">The sequence shown here is derived from an EMBL/GenBank/DDBJ whole genome shotgun (WGS) entry which is preliminary data.</text>
</comment>
<dbReference type="Pfam" id="PF23441">
    <property type="entry name" value="SDR"/>
    <property type="match status" value="1"/>
</dbReference>
<reference evidence="4 5" key="1">
    <citation type="journal article" date="2016" name="Genome Biol. Evol.">
        <title>Divergent and convergent evolution of fungal pathogenicity.</title>
        <authorList>
            <person name="Shang Y."/>
            <person name="Xiao G."/>
            <person name="Zheng P."/>
            <person name="Cen K."/>
            <person name="Zhan S."/>
            <person name="Wang C."/>
        </authorList>
    </citation>
    <scope>NUCLEOTIDE SEQUENCE [LARGE SCALE GENOMIC DNA]</scope>
    <source>
        <strain evidence="4 5">RCEF 1005</strain>
    </source>
</reference>
<dbReference type="OrthoDB" id="294295at2759"/>
<name>A0A167SD83_CORDF</name>
<dbReference type="Proteomes" id="UP000076881">
    <property type="component" value="Unassembled WGS sequence"/>
</dbReference>
<dbReference type="PANTHER" id="PTHR43477">
    <property type="entry name" value="DIHYDROANTICAPSIN 7-DEHYDROGENASE"/>
    <property type="match status" value="1"/>
</dbReference>
<dbReference type="AlphaFoldDB" id="A0A167SD83"/>
<dbReference type="EMBL" id="AZHF01000023">
    <property type="protein sequence ID" value="OAA59516.1"/>
    <property type="molecule type" value="Genomic_DNA"/>
</dbReference>
<keyword evidence="5" id="KW-1185">Reference proteome</keyword>
<gene>
    <name evidence="4" type="ORF">LEL_10830</name>
</gene>
<comment type="similarity">
    <text evidence="1">Belongs to the short-chain dehydrogenases/reductases (SDR) family.</text>
</comment>
<dbReference type="GO" id="GO:0016491">
    <property type="term" value="F:oxidoreductase activity"/>
    <property type="evidence" value="ECO:0007669"/>
    <property type="project" value="UniProtKB-KW"/>
</dbReference>
<evidence type="ECO:0000256" key="3">
    <source>
        <dbReference type="ARBA" id="ARBA00023002"/>
    </source>
</evidence>
<evidence type="ECO:0000256" key="2">
    <source>
        <dbReference type="ARBA" id="ARBA00022857"/>
    </source>
</evidence>
<dbReference type="InterPro" id="IPR057571">
    <property type="entry name" value="SDR_PhqE-like"/>
</dbReference>
<dbReference type="PANTHER" id="PTHR43477:SF1">
    <property type="entry name" value="DIHYDROANTICAPSIN 7-DEHYDROGENASE"/>
    <property type="match status" value="1"/>
</dbReference>
<dbReference type="InterPro" id="IPR036291">
    <property type="entry name" value="NAD(P)-bd_dom_sf"/>
</dbReference>
<keyword evidence="2" id="KW-0521">NADP</keyword>
<dbReference type="Gene3D" id="3.40.50.720">
    <property type="entry name" value="NAD(P)-binding Rossmann-like Domain"/>
    <property type="match status" value="1"/>
</dbReference>
<evidence type="ECO:0000313" key="5">
    <source>
        <dbReference type="Proteomes" id="UP000076881"/>
    </source>
</evidence>
<organism evidence="4 5">
    <name type="scientific">Akanthomyces lecanii RCEF 1005</name>
    <dbReference type="NCBI Taxonomy" id="1081108"/>
    <lineage>
        <taxon>Eukaryota</taxon>
        <taxon>Fungi</taxon>
        <taxon>Dikarya</taxon>
        <taxon>Ascomycota</taxon>
        <taxon>Pezizomycotina</taxon>
        <taxon>Sordariomycetes</taxon>
        <taxon>Hypocreomycetidae</taxon>
        <taxon>Hypocreales</taxon>
        <taxon>Cordycipitaceae</taxon>
        <taxon>Akanthomyces</taxon>
        <taxon>Cordyceps confragosa</taxon>
    </lineage>
</organism>
<proteinExistence type="inferred from homology"/>
<dbReference type="InterPro" id="IPR051122">
    <property type="entry name" value="SDR_DHRS6-like"/>
</dbReference>
<dbReference type="SUPFAM" id="SSF51735">
    <property type="entry name" value="NAD(P)-binding Rossmann-fold domains"/>
    <property type="match status" value="1"/>
</dbReference>
<evidence type="ECO:0000256" key="1">
    <source>
        <dbReference type="ARBA" id="ARBA00006484"/>
    </source>
</evidence>
<dbReference type="CDD" id="cd05233">
    <property type="entry name" value="SDR_c"/>
    <property type="match status" value="1"/>
</dbReference>
<evidence type="ECO:0000313" key="4">
    <source>
        <dbReference type="EMBL" id="OAA59516.1"/>
    </source>
</evidence>
<dbReference type="InterPro" id="IPR002347">
    <property type="entry name" value="SDR_fam"/>
</dbReference>
<accession>A0A167SD83</accession>
<dbReference type="STRING" id="1081108.A0A167SD83"/>
<sequence length="267" mass="27726">MSKYNKLQGTRVLVVGGTSGIGYAVAEAALESGATVYISSSNQTKIDAAVAQLHAHAQAVKLEPLASGRACDLSNNATTEANLVALLDWATERKTKLLNHVVFTAGDSLPRTPLGDITGDTILGGFSVRIVGVLLLAKLLPTYAARSNKTSYTLTSGSLAARPAPGMGLVTGFAAAVDGYARGLAVDLKPIRVNAVQAGAIRTPLLGENPAVLERYAKDSITGTVGRPEEIAEAYLYLMKDSFITASSIESSGGRTVGASQEVSEFN</sequence>
<protein>
    <submittedName>
        <fullName evidence="4">Short-chain dehydrogenase</fullName>
    </submittedName>
</protein>
<keyword evidence="3" id="KW-0560">Oxidoreductase</keyword>